<keyword evidence="1" id="KW-1185">Reference proteome</keyword>
<dbReference type="GeneID" id="112681270"/>
<dbReference type="AlphaFoldDB" id="A0A8B8F903"/>
<evidence type="ECO:0000313" key="2">
    <source>
        <dbReference type="RefSeq" id="XP_025407319.1"/>
    </source>
</evidence>
<gene>
    <name evidence="2" type="primary">LOC112681270</name>
</gene>
<accession>A0A8B8F903</accession>
<sequence length="270" mass="31200">MELSARLNSNQTIDAAHQRVLNNETRHWQNIFERLMAIIEFLDKQCSPLRGTNDVLYENNNSNFLGLVQLLAKFDSVISEHVCRIQNKEIHNHYLDCTPDKSRVEQMSITIRFVDINRDTKKVDICEHFLGFILNMRGQGYDNGSNMKGRNSGVQKKILDINSRAFFVPCHAHTLNLVVNDTAKSSTGASKFFIQIQAIFLFLSGSTRRWAVLKKHITQLTLKPLSETRWESRIDAIRPFRYQTGEIFDSLYEISQDISFDQITRLEAES</sequence>
<name>A0A8B8F903_9HEMI</name>
<dbReference type="PANTHER" id="PTHR45749">
    <property type="match status" value="1"/>
</dbReference>
<reference evidence="2" key="1">
    <citation type="submission" date="2025-08" db="UniProtKB">
        <authorList>
            <consortium name="RefSeq"/>
        </authorList>
    </citation>
    <scope>IDENTIFICATION</scope>
    <source>
        <tissue evidence="2">Whole body</tissue>
    </source>
</reference>
<proteinExistence type="predicted"/>
<dbReference type="PANTHER" id="PTHR45749:SF35">
    <property type="entry name" value="AC-LIKE TRANSPOSASE-RELATED"/>
    <property type="match status" value="1"/>
</dbReference>
<dbReference type="InterPro" id="IPR012337">
    <property type="entry name" value="RNaseH-like_sf"/>
</dbReference>
<protein>
    <submittedName>
        <fullName evidence="2">Uncharacterized protein LOC112681270</fullName>
    </submittedName>
</protein>
<organism evidence="1 2">
    <name type="scientific">Sipha flava</name>
    <name type="common">yellow sugarcane aphid</name>
    <dbReference type="NCBI Taxonomy" id="143950"/>
    <lineage>
        <taxon>Eukaryota</taxon>
        <taxon>Metazoa</taxon>
        <taxon>Ecdysozoa</taxon>
        <taxon>Arthropoda</taxon>
        <taxon>Hexapoda</taxon>
        <taxon>Insecta</taxon>
        <taxon>Pterygota</taxon>
        <taxon>Neoptera</taxon>
        <taxon>Paraneoptera</taxon>
        <taxon>Hemiptera</taxon>
        <taxon>Sternorrhyncha</taxon>
        <taxon>Aphidomorpha</taxon>
        <taxon>Aphidoidea</taxon>
        <taxon>Aphididae</taxon>
        <taxon>Sipha</taxon>
    </lineage>
</organism>
<evidence type="ECO:0000313" key="1">
    <source>
        <dbReference type="Proteomes" id="UP000694846"/>
    </source>
</evidence>
<dbReference type="SUPFAM" id="SSF53098">
    <property type="entry name" value="Ribonuclease H-like"/>
    <property type="match status" value="1"/>
</dbReference>
<dbReference type="OrthoDB" id="6623507at2759"/>
<dbReference type="Proteomes" id="UP000694846">
    <property type="component" value="Unplaced"/>
</dbReference>
<dbReference type="RefSeq" id="XP_025407319.1">
    <property type="nucleotide sequence ID" value="XM_025551534.1"/>
</dbReference>